<dbReference type="SUPFAM" id="SSF49854">
    <property type="entry name" value="Spermadhesin, CUB domain"/>
    <property type="match status" value="1"/>
</dbReference>
<dbReference type="EMBL" id="JAXCGZ010017549">
    <property type="protein sequence ID" value="KAK7067961.1"/>
    <property type="molecule type" value="Genomic_DNA"/>
</dbReference>
<organism evidence="5 6">
    <name type="scientific">Halocaridina rubra</name>
    <name type="common">Hawaiian red shrimp</name>
    <dbReference type="NCBI Taxonomy" id="373956"/>
    <lineage>
        <taxon>Eukaryota</taxon>
        <taxon>Metazoa</taxon>
        <taxon>Ecdysozoa</taxon>
        <taxon>Arthropoda</taxon>
        <taxon>Crustacea</taxon>
        <taxon>Multicrustacea</taxon>
        <taxon>Malacostraca</taxon>
        <taxon>Eumalacostraca</taxon>
        <taxon>Eucarida</taxon>
        <taxon>Decapoda</taxon>
        <taxon>Pleocyemata</taxon>
        <taxon>Caridea</taxon>
        <taxon>Atyoidea</taxon>
        <taxon>Atyidae</taxon>
        <taxon>Halocaridina</taxon>
    </lineage>
</organism>
<feature type="compositionally biased region" description="Polar residues" evidence="3">
    <location>
        <begin position="1260"/>
        <end position="1273"/>
    </location>
</feature>
<dbReference type="PROSITE" id="PS01180">
    <property type="entry name" value="CUB"/>
    <property type="match status" value="1"/>
</dbReference>
<dbReference type="InterPro" id="IPR056707">
    <property type="entry name" value="DUF7805"/>
</dbReference>
<dbReference type="InterPro" id="IPR035914">
    <property type="entry name" value="Sperma_CUB_dom_sf"/>
</dbReference>
<sequence length="1499" mass="165268">MVVTIVETNLMKSLTAHVLQEFNFKKIQSCVLHTNIILKVHLQEFVLSFTACNVTYHGEVGRSYEIDLLEASNLRPPFTCHLTFVAAGDIYGDLVQIVFRDLVLGAFRSHHVCGCPKGELLIDEARPHIGGSWCGGTSSHNVYYSETNTVTVTLKVPAPEEETQGEKKTRLRLLYKFLLGAESIVRYGPWNSAKYLGVATPGTICDRIFDSCDRRKCRVQSPNYPGFYPRNITCQYVIRQATVPHGRHALVSVGQDERGKVHIKHTDAAVCDDNLQLWLDGDCDVVGDTLSIYEIQGESRRLLIRFCGGGRVPRVTASGAELLLVFQTSPFDNLYFDPSTTTHPGFELDVGVAFVPKNSFLYADQKCEFEISSFEAPKGHFENVAHSLPRDSKCIYKFKGRPDEVIWLYFTRLKSVYTQPLSRDGPHCRTRVSLVEGINVDGNVLENTCGPLGVRVCHREQLGPGRNRTRPCGSQESYLTHDSHAALTIHYMLPSTVADLHFRLHYEFVYAGPRAAALNKPEPCDRQINSDRSKKGLLASPANNLLYGKFGATTLKCKYDLKGKPNEAVRITFIYFYAHNSSCPGRKTPLQACGRPSPLEGRGARLEVSEWPWPGVELPQACICHGLNLPATLLSYSASLTITFSVVGMDVFDDFSHFSFELEYEFVEVEACEEDRIVNGEAGTLSLAIRPPPGPCRGHPWLLKPTSKQFLLVSVPGKAIRGGLQGAAHGRLIEADDTVSQADCQSSELHVYQPGNPRPLSAVCVSPGAADTVHVFSEGFNEPLSLDYLGESARSLIVVLLSRPAYLAGQASQQQYSSVNIRWVEAAPRWLATRCATECPSVHACISASLFCDGTWHCPSGWNSSNHSNNNNDRRPNQNGTRNTPSYQFNGVRRLPVLRLPNGAHNPGVRLSNESHSPPPLISPKKLNEDLKSKEYDSKPSLSPASDKGNSPTWSITKMSHLDEEEAEDTKSTLSEKILGDAYKPLEEIEWPSCFPAPPSSPSNTSSLPSHDYLHEISPSPPPDFKHEISPSPPCSMHNASTLPLSGLHRTPIPPVPTPELPSHILCQTEYQSTSNTMTLHRNRRKSHNGKVSPNHPRRLSLQTTKSSPPQGEYQWMYINEFQKTSPSPLRTPAGKTFHTPSPPSPHSVITLSPAKLQCDSYYSPNTRHQSSPPSSSDIQVTSSASPNEFQRSSSSSSSVSQHESSISIVYNASPSPPLPNISNNISPEASLQQDVQSSSLQSTPKSTSLDEITVHRCSISPQESQGQSSLTQAGAHDRPSSQPPTPPPLPDFFEEDCAPTPPPIPKFFEMESPSSSPIQVLLPIPVLDEEEEYDNVLPSDISASYSRPRIAQPQPLYVIQESPSPHSSFETKPESSTISSSQITQPNISPETLDTLHKRSSEPQSPVAEVLEEEIQPDVIEAILTCREDTPSPPPPPPIEVVHENPPSPLPAAQAQVSPPKENKKEDTRPASPEYFHLPDNWPEYPPFLFGDSDFPPP</sequence>
<proteinExistence type="predicted"/>
<evidence type="ECO:0000313" key="6">
    <source>
        <dbReference type="Proteomes" id="UP001381693"/>
    </source>
</evidence>
<evidence type="ECO:0000256" key="1">
    <source>
        <dbReference type="ARBA" id="ARBA00023157"/>
    </source>
</evidence>
<feature type="compositionally biased region" description="Pro residues" evidence="3">
    <location>
        <begin position="1282"/>
        <end position="1291"/>
    </location>
</feature>
<feature type="region of interest" description="Disordered" evidence="3">
    <location>
        <begin position="1361"/>
        <end position="1499"/>
    </location>
</feature>
<evidence type="ECO:0000256" key="3">
    <source>
        <dbReference type="SAM" id="MobiDB-lite"/>
    </source>
</evidence>
<name>A0AAN8WPR0_HALRR</name>
<feature type="compositionally biased region" description="Polar residues" evidence="3">
    <location>
        <begin position="940"/>
        <end position="958"/>
    </location>
</feature>
<comment type="caution">
    <text evidence="2">Lacks conserved residue(s) required for the propagation of feature annotation.</text>
</comment>
<feature type="region of interest" description="Disordered" evidence="3">
    <location>
        <begin position="994"/>
        <end position="1054"/>
    </location>
</feature>
<feature type="region of interest" description="Disordered" evidence="3">
    <location>
        <begin position="862"/>
        <end position="975"/>
    </location>
</feature>
<evidence type="ECO:0000256" key="2">
    <source>
        <dbReference type="PROSITE-ProRule" id="PRU00059"/>
    </source>
</evidence>
<feature type="region of interest" description="Disordered" evidence="3">
    <location>
        <begin position="1125"/>
        <end position="1201"/>
    </location>
</feature>
<feature type="region of interest" description="Disordered" evidence="3">
    <location>
        <begin position="1075"/>
        <end position="1111"/>
    </location>
</feature>
<keyword evidence="6" id="KW-1185">Reference proteome</keyword>
<feature type="compositionally biased region" description="Basic and acidic residues" evidence="3">
    <location>
        <begin position="926"/>
        <end position="938"/>
    </location>
</feature>
<dbReference type="CDD" id="cd00041">
    <property type="entry name" value="CUB"/>
    <property type="match status" value="1"/>
</dbReference>
<feature type="compositionally biased region" description="Polar residues" evidence="3">
    <location>
        <begin position="1362"/>
        <end position="1371"/>
    </location>
</feature>
<feature type="compositionally biased region" description="Low complexity" evidence="3">
    <location>
        <begin position="1376"/>
        <end position="1386"/>
    </location>
</feature>
<feature type="domain" description="CUB" evidence="4">
    <location>
        <begin position="205"/>
        <end position="353"/>
    </location>
</feature>
<gene>
    <name evidence="5" type="ORF">SK128_015377</name>
</gene>
<dbReference type="Gene3D" id="2.60.120.290">
    <property type="entry name" value="Spermadhesin, CUB domain"/>
    <property type="match status" value="2"/>
</dbReference>
<feature type="compositionally biased region" description="Low complexity" evidence="3">
    <location>
        <begin position="1221"/>
        <end position="1250"/>
    </location>
</feature>
<dbReference type="Proteomes" id="UP001381693">
    <property type="component" value="Unassembled WGS sequence"/>
</dbReference>
<feature type="compositionally biased region" description="Polar residues" evidence="3">
    <location>
        <begin position="1101"/>
        <end position="1110"/>
    </location>
</feature>
<reference evidence="5 6" key="1">
    <citation type="submission" date="2023-11" db="EMBL/GenBank/DDBJ databases">
        <title>Halocaridina rubra genome assembly.</title>
        <authorList>
            <person name="Smith C."/>
        </authorList>
    </citation>
    <scope>NUCLEOTIDE SEQUENCE [LARGE SCALE GENOMIC DNA]</scope>
    <source>
        <strain evidence="5">EP-1</strain>
        <tissue evidence="5">Whole</tissue>
    </source>
</reference>
<dbReference type="Pfam" id="PF25090">
    <property type="entry name" value="DUF7805"/>
    <property type="match status" value="1"/>
</dbReference>
<feature type="region of interest" description="Disordered" evidence="3">
    <location>
        <begin position="1219"/>
        <end position="1316"/>
    </location>
</feature>
<dbReference type="PANTHER" id="PTHR47537">
    <property type="entry name" value="CUBILIN"/>
    <property type="match status" value="1"/>
</dbReference>
<dbReference type="PANTHER" id="PTHR47537:SF3">
    <property type="entry name" value="CUB DOMAIN-CONTAINING PROTEIN"/>
    <property type="match status" value="1"/>
</dbReference>
<dbReference type="InterPro" id="IPR000859">
    <property type="entry name" value="CUB_dom"/>
</dbReference>
<protein>
    <recommendedName>
        <fullName evidence="4">CUB domain-containing protein</fullName>
    </recommendedName>
</protein>
<keyword evidence="1" id="KW-1015">Disulfide bond</keyword>
<dbReference type="GO" id="GO:0005886">
    <property type="term" value="C:plasma membrane"/>
    <property type="evidence" value="ECO:0007669"/>
    <property type="project" value="TreeGrafter"/>
</dbReference>
<evidence type="ECO:0000259" key="4">
    <source>
        <dbReference type="PROSITE" id="PS01180"/>
    </source>
</evidence>
<feature type="compositionally biased region" description="Polar residues" evidence="3">
    <location>
        <begin position="1161"/>
        <end position="1192"/>
    </location>
</feature>
<dbReference type="InterPro" id="IPR053207">
    <property type="entry name" value="Non-NMDA_GluR_Accessory"/>
</dbReference>
<comment type="caution">
    <text evidence="5">The sequence shown here is derived from an EMBL/GenBank/DDBJ whole genome shotgun (WGS) entry which is preliminary data.</text>
</comment>
<evidence type="ECO:0000313" key="5">
    <source>
        <dbReference type="EMBL" id="KAK7067961.1"/>
    </source>
</evidence>
<accession>A0AAN8WPR0</accession>
<feature type="compositionally biased region" description="Polar residues" evidence="3">
    <location>
        <begin position="877"/>
        <end position="889"/>
    </location>
</feature>